<dbReference type="PANTHER" id="PTHR10146">
    <property type="entry name" value="PROLINE SYNTHETASE CO-TRANSCRIBED BACTERIAL HOMOLOG PROTEIN"/>
    <property type="match status" value="1"/>
</dbReference>
<gene>
    <name evidence="6" type="ORF">Fuma_03806</name>
</gene>
<keyword evidence="7" id="KW-1185">Reference proteome</keyword>
<dbReference type="STRING" id="1891926.Fuma_03806"/>
<evidence type="ECO:0000256" key="4">
    <source>
        <dbReference type="RuleBase" id="RU004514"/>
    </source>
</evidence>
<protein>
    <recommendedName>
        <fullName evidence="2">Pyridoxal phosphate homeostasis protein</fullName>
        <shortName evidence="2">PLP homeostasis protein</shortName>
    </recommendedName>
</protein>
<keyword evidence="1 2" id="KW-0663">Pyridoxal phosphate</keyword>
<feature type="domain" description="Alanine racemase N-terminal" evidence="5">
    <location>
        <begin position="13"/>
        <end position="233"/>
    </location>
</feature>
<dbReference type="NCBIfam" id="TIGR00044">
    <property type="entry name" value="YggS family pyridoxal phosphate-dependent enzyme"/>
    <property type="match status" value="1"/>
</dbReference>
<dbReference type="GO" id="GO:0030170">
    <property type="term" value="F:pyridoxal phosphate binding"/>
    <property type="evidence" value="ECO:0007669"/>
    <property type="project" value="UniProtKB-UniRule"/>
</dbReference>
<comment type="similarity">
    <text evidence="2 4">Belongs to the pyridoxal phosphate-binding protein YggS/PROSC family.</text>
</comment>
<dbReference type="AlphaFoldDB" id="A0A1P8WJF0"/>
<evidence type="ECO:0000256" key="1">
    <source>
        <dbReference type="ARBA" id="ARBA00022898"/>
    </source>
</evidence>
<evidence type="ECO:0000313" key="7">
    <source>
        <dbReference type="Proteomes" id="UP000187735"/>
    </source>
</evidence>
<evidence type="ECO:0000313" key="6">
    <source>
        <dbReference type="EMBL" id="APZ94182.1"/>
    </source>
</evidence>
<dbReference type="PANTHER" id="PTHR10146:SF14">
    <property type="entry name" value="PYRIDOXAL PHOSPHATE HOMEOSTASIS PROTEIN"/>
    <property type="match status" value="1"/>
</dbReference>
<evidence type="ECO:0000259" key="5">
    <source>
        <dbReference type="Pfam" id="PF01168"/>
    </source>
</evidence>
<dbReference type="InterPro" id="IPR029066">
    <property type="entry name" value="PLP-binding_barrel"/>
</dbReference>
<comment type="cofactor">
    <cofactor evidence="3">
        <name>pyridoxal 5'-phosphate</name>
        <dbReference type="ChEBI" id="CHEBI:597326"/>
    </cofactor>
</comment>
<dbReference type="Proteomes" id="UP000187735">
    <property type="component" value="Chromosome"/>
</dbReference>
<dbReference type="RefSeq" id="WP_077025535.1">
    <property type="nucleotide sequence ID" value="NZ_CP017641.1"/>
</dbReference>
<proteinExistence type="inferred from homology"/>
<organism evidence="6 7">
    <name type="scientific">Fuerstiella marisgermanici</name>
    <dbReference type="NCBI Taxonomy" id="1891926"/>
    <lineage>
        <taxon>Bacteria</taxon>
        <taxon>Pseudomonadati</taxon>
        <taxon>Planctomycetota</taxon>
        <taxon>Planctomycetia</taxon>
        <taxon>Planctomycetales</taxon>
        <taxon>Planctomycetaceae</taxon>
        <taxon>Fuerstiella</taxon>
    </lineage>
</organism>
<name>A0A1P8WJF0_9PLAN</name>
<reference evidence="6 7" key="1">
    <citation type="journal article" date="2016" name="Front. Microbiol.">
        <title>Fuerstia marisgermanicae gen. nov., sp. nov., an Unusual Member of the Phylum Planctomycetes from the German Wadden Sea.</title>
        <authorList>
            <person name="Kohn T."/>
            <person name="Heuer A."/>
            <person name="Jogler M."/>
            <person name="Vollmers J."/>
            <person name="Boedeker C."/>
            <person name="Bunk B."/>
            <person name="Rast P."/>
            <person name="Borchert D."/>
            <person name="Glockner I."/>
            <person name="Freese H.M."/>
            <person name="Klenk H.P."/>
            <person name="Overmann J."/>
            <person name="Kaster A.K."/>
            <person name="Rohde M."/>
            <person name="Wiegand S."/>
            <person name="Jogler C."/>
        </authorList>
    </citation>
    <scope>NUCLEOTIDE SEQUENCE [LARGE SCALE GENOMIC DNA]</scope>
    <source>
        <strain evidence="6 7">NH11</strain>
    </source>
</reference>
<dbReference type="OrthoDB" id="9804072at2"/>
<evidence type="ECO:0000256" key="2">
    <source>
        <dbReference type="HAMAP-Rule" id="MF_02087"/>
    </source>
</evidence>
<comment type="function">
    <text evidence="2">Pyridoxal 5'-phosphate (PLP)-binding protein, which is involved in PLP homeostasis.</text>
</comment>
<dbReference type="HAMAP" id="MF_02087">
    <property type="entry name" value="PLP_homeostasis"/>
    <property type="match status" value="1"/>
</dbReference>
<dbReference type="InterPro" id="IPR001608">
    <property type="entry name" value="Ala_racemase_N"/>
</dbReference>
<dbReference type="Pfam" id="PF01168">
    <property type="entry name" value="Ala_racemase_N"/>
    <property type="match status" value="1"/>
</dbReference>
<dbReference type="KEGG" id="fmr:Fuma_03806"/>
<accession>A0A1P8WJF0</accession>
<dbReference type="EMBL" id="CP017641">
    <property type="protein sequence ID" value="APZ94182.1"/>
    <property type="molecule type" value="Genomic_DNA"/>
</dbReference>
<dbReference type="FunFam" id="3.20.20.10:FF:000018">
    <property type="entry name" value="Pyridoxal phosphate homeostasis protein"/>
    <property type="match status" value="1"/>
</dbReference>
<dbReference type="PIRSF" id="PIRSF004848">
    <property type="entry name" value="YBL036c_PLPDEIII"/>
    <property type="match status" value="1"/>
</dbReference>
<evidence type="ECO:0000256" key="3">
    <source>
        <dbReference type="PIRSR" id="PIRSR004848-1"/>
    </source>
</evidence>
<dbReference type="CDD" id="cd00635">
    <property type="entry name" value="PLPDE_III_YBL036c_like"/>
    <property type="match status" value="1"/>
</dbReference>
<dbReference type="SUPFAM" id="SSF51419">
    <property type="entry name" value="PLP-binding barrel"/>
    <property type="match status" value="1"/>
</dbReference>
<sequence>MSSQETVDVIRRNLQSVHSNIAAACAVSGRSPDDVTLVAVTKYAQWPWVEALATQYQVFGENRPQQLSERAPKLPSVEWHLIGQLQRNKVRQALEHAHTIHSVDSLRLLERISKVAADLNQHPNVLLQVNVSGEESKSGFRPDELLAEWDQISVCCENVRIAGLMTMAPASDDPEAARPTFRGLRQLREQLRNTSGGAQIRGELNHLSMGMSGDFSVAVQEGATLVRIGSRLFDGLVDSESR</sequence>
<dbReference type="InterPro" id="IPR011078">
    <property type="entry name" value="PyrdxlP_homeostasis"/>
</dbReference>
<dbReference type="Gene3D" id="3.20.20.10">
    <property type="entry name" value="Alanine racemase"/>
    <property type="match status" value="1"/>
</dbReference>
<feature type="modified residue" description="N6-(pyridoxal phosphate)lysine" evidence="2 3">
    <location>
        <position position="42"/>
    </location>
</feature>